<dbReference type="GO" id="GO:0005096">
    <property type="term" value="F:GTPase activator activity"/>
    <property type="evidence" value="ECO:0007669"/>
    <property type="project" value="UniProtKB-KW"/>
</dbReference>
<dbReference type="PANTHER" id="PTHR15228">
    <property type="entry name" value="SPERMATHECAL PHYSIOLOGY VARIANT"/>
    <property type="match status" value="1"/>
</dbReference>
<dbReference type="PANTHER" id="PTHR15228:SF25">
    <property type="entry name" value="F-BAR DOMAIN-CONTAINING PROTEIN"/>
    <property type="match status" value="1"/>
</dbReference>
<reference evidence="4" key="1">
    <citation type="submission" date="2021-01" db="EMBL/GenBank/DDBJ databases">
        <authorList>
            <person name="Corre E."/>
            <person name="Pelletier E."/>
            <person name="Niang G."/>
            <person name="Scheremetjew M."/>
            <person name="Finn R."/>
            <person name="Kale V."/>
            <person name="Holt S."/>
            <person name="Cochrane G."/>
            <person name="Meng A."/>
            <person name="Brown T."/>
            <person name="Cohen L."/>
        </authorList>
    </citation>
    <scope>NUCLEOTIDE SEQUENCE</scope>
    <source>
        <strain evidence="4">NIES-2562</strain>
    </source>
</reference>
<protein>
    <recommendedName>
        <fullName evidence="5">Rho GTPase activating protein</fullName>
    </recommendedName>
</protein>
<keyword evidence="1" id="KW-0343">GTPase activation</keyword>
<evidence type="ECO:0000259" key="2">
    <source>
        <dbReference type="PROSITE" id="PS50003"/>
    </source>
</evidence>
<dbReference type="AlphaFoldDB" id="A0A7S3D9M7"/>
<dbReference type="SMART" id="SM00233">
    <property type="entry name" value="PH"/>
    <property type="match status" value="1"/>
</dbReference>
<proteinExistence type="predicted"/>
<dbReference type="CDD" id="cd00821">
    <property type="entry name" value="PH"/>
    <property type="match status" value="1"/>
</dbReference>
<sequence length="434" mass="48054">MEQELPLDSFCSLRGEINLAKIVSSVTGNSTLIKVDKGFTLGQLKKRALEKDIIDLPENESGKLVFELSDHFGPCVGTDEESVQSIPFLNSKTHPTLYLSTLASIDKSSGSMPSIDPETEKNASDLFEKDGALSTVLCKGYVKKVGGKTGSKWQQRWLVALDSGYLYYFRNEGGKGIRGALYAGNASWSCQLRSEVEGSLPPGSDSFIFTVNRRTEGDAWRKSLRFSVDSEEMCDAWKKCLWLLSLRNVRQMAMPIVRYLRAHAMGTEGIFRVSGSVSAIEDLKAFDNRGLRLPFDRPDIKKLRADTHALASFLKSCLRDLPYPLIPPEAQLALDKLSGTPEEIARQARAVLASLAQENHQLLRYLFAFLHDVSLECETNKMSAENLAIVFSPNLFHDNTEAAAAAMIFGGARKGEKAVKAMIENFEVAFGFKM</sequence>
<feature type="domain" description="PH" evidence="2">
    <location>
        <begin position="135"/>
        <end position="246"/>
    </location>
</feature>
<dbReference type="Gene3D" id="1.10.555.10">
    <property type="entry name" value="Rho GTPase activation protein"/>
    <property type="match status" value="1"/>
</dbReference>
<dbReference type="Pfam" id="PF00620">
    <property type="entry name" value="RhoGAP"/>
    <property type="match status" value="1"/>
</dbReference>
<evidence type="ECO:0008006" key="5">
    <source>
        <dbReference type="Google" id="ProtNLM"/>
    </source>
</evidence>
<organism evidence="4">
    <name type="scientific">Palpitomonas bilix</name>
    <dbReference type="NCBI Taxonomy" id="652834"/>
    <lineage>
        <taxon>Eukaryota</taxon>
        <taxon>Eukaryota incertae sedis</taxon>
    </lineage>
</organism>
<dbReference type="InterPro" id="IPR051025">
    <property type="entry name" value="RhoGAP"/>
</dbReference>
<name>A0A7S3D9M7_9EUKA</name>
<dbReference type="SUPFAM" id="SSF48350">
    <property type="entry name" value="GTPase activation domain, GAP"/>
    <property type="match status" value="1"/>
</dbReference>
<dbReference type="InterPro" id="IPR000198">
    <property type="entry name" value="RhoGAP_dom"/>
</dbReference>
<dbReference type="InterPro" id="IPR011993">
    <property type="entry name" value="PH-like_dom_sf"/>
</dbReference>
<dbReference type="PROSITE" id="PS50003">
    <property type="entry name" value="PH_DOMAIN"/>
    <property type="match status" value="1"/>
</dbReference>
<accession>A0A7S3D9M7</accession>
<evidence type="ECO:0000259" key="3">
    <source>
        <dbReference type="PROSITE" id="PS50238"/>
    </source>
</evidence>
<dbReference type="Gene3D" id="2.30.29.30">
    <property type="entry name" value="Pleckstrin-homology domain (PH domain)/Phosphotyrosine-binding domain (PTB)"/>
    <property type="match status" value="1"/>
</dbReference>
<dbReference type="CDD" id="cd00159">
    <property type="entry name" value="RhoGAP"/>
    <property type="match status" value="1"/>
</dbReference>
<dbReference type="InterPro" id="IPR008936">
    <property type="entry name" value="Rho_GTPase_activation_prot"/>
</dbReference>
<dbReference type="InterPro" id="IPR001849">
    <property type="entry name" value="PH_domain"/>
</dbReference>
<gene>
    <name evidence="4" type="ORF">PBIL07802_LOCUS12862</name>
</gene>
<evidence type="ECO:0000256" key="1">
    <source>
        <dbReference type="ARBA" id="ARBA00022468"/>
    </source>
</evidence>
<dbReference type="Pfam" id="PF00169">
    <property type="entry name" value="PH"/>
    <property type="match status" value="1"/>
</dbReference>
<dbReference type="SUPFAM" id="SSF50729">
    <property type="entry name" value="PH domain-like"/>
    <property type="match status" value="1"/>
</dbReference>
<feature type="domain" description="Rho-GAP" evidence="3">
    <location>
        <begin position="241"/>
        <end position="430"/>
    </location>
</feature>
<dbReference type="GO" id="GO:0007165">
    <property type="term" value="P:signal transduction"/>
    <property type="evidence" value="ECO:0007669"/>
    <property type="project" value="InterPro"/>
</dbReference>
<dbReference type="SMART" id="SM00324">
    <property type="entry name" value="RhoGAP"/>
    <property type="match status" value="1"/>
</dbReference>
<evidence type="ECO:0000313" key="4">
    <source>
        <dbReference type="EMBL" id="CAE0250657.1"/>
    </source>
</evidence>
<dbReference type="EMBL" id="HBIB01019897">
    <property type="protein sequence ID" value="CAE0250657.1"/>
    <property type="molecule type" value="Transcribed_RNA"/>
</dbReference>
<dbReference type="PROSITE" id="PS50238">
    <property type="entry name" value="RHOGAP"/>
    <property type="match status" value="1"/>
</dbReference>